<reference evidence="2" key="1">
    <citation type="submission" date="2025-08" db="UniProtKB">
        <authorList>
            <consortium name="Ensembl"/>
        </authorList>
    </citation>
    <scope>IDENTIFICATION</scope>
</reference>
<evidence type="ECO:0008006" key="4">
    <source>
        <dbReference type="Google" id="ProtNLM"/>
    </source>
</evidence>
<accession>A0A8D0T3Z9</accession>
<keyword evidence="1" id="KW-0732">Signal</keyword>
<feature type="signal peptide" evidence="1">
    <location>
        <begin position="1"/>
        <end position="35"/>
    </location>
</feature>
<dbReference type="AlphaFoldDB" id="A0A8D0T3Z9"/>
<name>A0A8D0T3Z9_PIG</name>
<sequence length="213" mass="24447">MAPTYSSLGERFSFLILILRPWLMCTLQTAGSGRARVEPRGVSRAGRRSQLLRAGSVREAGGDCTMAPDPWFSTYDSTCQIAQEIAEKIQQRNQYERNGENTTKLTVTIRALLQKLKEKIALLKDLLLRAVSTHQMYPCKHFHLFLGWEEKQSYFKRGRSLGHPDFSTACGRPGFQNIACHLDFYFKCPFHVLQRICWRGKTRCRNSLSWVSP</sequence>
<organism evidence="2 3">
    <name type="scientific">Sus scrofa</name>
    <name type="common">Pig</name>
    <dbReference type="NCBI Taxonomy" id="9823"/>
    <lineage>
        <taxon>Eukaryota</taxon>
        <taxon>Metazoa</taxon>
        <taxon>Chordata</taxon>
        <taxon>Craniata</taxon>
        <taxon>Vertebrata</taxon>
        <taxon>Euteleostomi</taxon>
        <taxon>Mammalia</taxon>
        <taxon>Eutheria</taxon>
        <taxon>Laurasiatheria</taxon>
        <taxon>Artiodactyla</taxon>
        <taxon>Suina</taxon>
        <taxon>Suidae</taxon>
        <taxon>Sus</taxon>
    </lineage>
</organism>
<evidence type="ECO:0000313" key="3">
    <source>
        <dbReference type="Proteomes" id="UP000694727"/>
    </source>
</evidence>
<protein>
    <recommendedName>
        <fullName evidence="4">Syntaxin N-terminal domain-containing protein</fullName>
    </recommendedName>
</protein>
<feature type="chain" id="PRO_5034451333" description="Syntaxin N-terminal domain-containing protein" evidence="1">
    <location>
        <begin position="36"/>
        <end position="213"/>
    </location>
</feature>
<dbReference type="Ensembl" id="ENSSSCT00025093402.1">
    <property type="protein sequence ID" value="ENSSSCP00025040976.1"/>
    <property type="gene ID" value="ENSSSCG00025067615.1"/>
</dbReference>
<evidence type="ECO:0000256" key="1">
    <source>
        <dbReference type="SAM" id="SignalP"/>
    </source>
</evidence>
<proteinExistence type="predicted"/>
<evidence type="ECO:0000313" key="2">
    <source>
        <dbReference type="Ensembl" id="ENSSSCP00025040976.1"/>
    </source>
</evidence>
<dbReference type="Proteomes" id="UP000694727">
    <property type="component" value="Unplaced"/>
</dbReference>